<dbReference type="NCBIfam" id="NF005574">
    <property type="entry name" value="PRK07259.1"/>
    <property type="match status" value="1"/>
</dbReference>
<dbReference type="SUPFAM" id="SSF51395">
    <property type="entry name" value="FMN-linked oxidoreductases"/>
    <property type="match status" value="1"/>
</dbReference>
<comment type="pathway">
    <text evidence="2">Pyrimidine metabolism; UMP biosynthesis via de novo pathway; orotate from (S)-dihydroorotate (NAD(+) route): step 1/1.</text>
</comment>
<dbReference type="InterPro" id="IPR024920">
    <property type="entry name" value="Dihydroorotate_DH_1"/>
</dbReference>
<feature type="binding site" evidence="12">
    <location>
        <position position="215"/>
    </location>
    <ligand>
        <name>FMN</name>
        <dbReference type="ChEBI" id="CHEBI:58210"/>
    </ligand>
</feature>
<dbReference type="Pfam" id="PF01180">
    <property type="entry name" value="DHO_dh"/>
    <property type="match status" value="1"/>
</dbReference>
<dbReference type="InterPro" id="IPR012135">
    <property type="entry name" value="Dihydroorotate_DH_1_2"/>
</dbReference>
<dbReference type="PATRIC" id="fig|1415765.3.peg.263"/>
<dbReference type="EC" id="1.3.-.-" evidence="12"/>
<reference evidence="14 15" key="1">
    <citation type="submission" date="2013-11" db="EMBL/GenBank/DDBJ databases">
        <title>Genome sequencing of Streptococcus mitis strains.</title>
        <authorList>
            <person name="Ikryannikova L.N."/>
            <person name="Ilina E.N."/>
            <person name="Kostryukova E.S."/>
            <person name="Karpova I.Y."/>
            <person name="Semashko T.A."/>
            <person name="Larin A.K."/>
            <person name="Ischenko D.S."/>
            <person name="Savinova T.A."/>
            <person name="Dubovickaya V.A."/>
            <person name="Sidorenko S.V."/>
            <person name="Govorun V.M."/>
        </authorList>
    </citation>
    <scope>NUCLEOTIDE SEQUENCE [LARGE SCALE GENOMIC DNA]</scope>
    <source>
        <strain evidence="14 15">21/39</strain>
    </source>
</reference>
<dbReference type="NCBIfam" id="TIGR01037">
    <property type="entry name" value="pyrD_sub1_fam"/>
    <property type="match status" value="1"/>
</dbReference>
<protein>
    <recommendedName>
        <fullName evidence="12">Dihydroorotate dehydrogenase</fullName>
        <shortName evidence="12">DHOD</shortName>
        <shortName evidence="12">DHODase</shortName>
        <shortName evidence="12">DHOdehase</shortName>
        <ecNumber evidence="12">1.3.-.-</ecNumber>
    </recommendedName>
</protein>
<proteinExistence type="inferred from homology"/>
<feature type="binding site" evidence="12">
    <location>
        <position position="189"/>
    </location>
    <ligand>
        <name>FMN</name>
        <dbReference type="ChEBI" id="CHEBI:58210"/>
    </ligand>
</feature>
<feature type="binding site" evidence="12">
    <location>
        <position position="149"/>
    </location>
    <ligand>
        <name>substrate</name>
    </ligand>
</feature>
<comment type="subunit">
    <text evidence="4">Heterotetramer of 2 PyrK and 2 PyrD type B subunits.</text>
</comment>
<evidence type="ECO:0000256" key="10">
    <source>
        <dbReference type="ARBA" id="ARBA00023027"/>
    </source>
</evidence>
<feature type="binding site" evidence="12">
    <location>
        <position position="241"/>
    </location>
    <ligand>
        <name>FMN</name>
        <dbReference type="ChEBI" id="CHEBI:58210"/>
    </ligand>
</feature>
<comment type="caution">
    <text evidence="14">The sequence shown here is derived from an EMBL/GenBank/DDBJ whole genome shotgun (WGS) entry which is preliminary data.</text>
</comment>
<dbReference type="FunFam" id="3.20.20.70:FF:000069">
    <property type="entry name" value="Dihydroorotate dehydrogenase"/>
    <property type="match status" value="1"/>
</dbReference>
<evidence type="ECO:0000256" key="12">
    <source>
        <dbReference type="HAMAP-Rule" id="MF_00224"/>
    </source>
</evidence>
<dbReference type="InterPro" id="IPR049622">
    <property type="entry name" value="Dihydroorotate_DH_I"/>
</dbReference>
<accession>V8I8B8</accession>
<keyword evidence="6 12" id="KW-0285">Flavoprotein</keyword>
<feature type="active site" description="Nucleophile" evidence="12">
    <location>
        <position position="152"/>
    </location>
</feature>
<organism evidence="14 15">
    <name type="scientific">Streptococcus mitis 21/39</name>
    <dbReference type="NCBI Taxonomy" id="1415765"/>
    <lineage>
        <taxon>Bacteria</taxon>
        <taxon>Bacillati</taxon>
        <taxon>Bacillota</taxon>
        <taxon>Bacilli</taxon>
        <taxon>Lactobacillales</taxon>
        <taxon>Streptococcaceae</taxon>
        <taxon>Streptococcus</taxon>
        <taxon>Streptococcus mitis group</taxon>
    </lineage>
</organism>
<dbReference type="GO" id="GO:0005737">
    <property type="term" value="C:cytoplasm"/>
    <property type="evidence" value="ECO:0007669"/>
    <property type="project" value="UniProtKB-SubCell"/>
</dbReference>
<evidence type="ECO:0000256" key="9">
    <source>
        <dbReference type="ARBA" id="ARBA00023002"/>
    </source>
</evidence>
<name>V8I8B8_STRMT</name>
<keyword evidence="8 12" id="KW-0665">Pyrimidine biosynthesis</keyword>
<dbReference type="CDD" id="cd04740">
    <property type="entry name" value="DHOD_1B_like"/>
    <property type="match status" value="1"/>
</dbReference>
<evidence type="ECO:0000256" key="3">
    <source>
        <dbReference type="ARBA" id="ARBA00008008"/>
    </source>
</evidence>
<comment type="catalytic activity">
    <reaction evidence="12">
        <text>(S)-dihydroorotate + A = orotate + AH2</text>
        <dbReference type="Rhea" id="RHEA:18073"/>
        <dbReference type="ChEBI" id="CHEBI:13193"/>
        <dbReference type="ChEBI" id="CHEBI:17499"/>
        <dbReference type="ChEBI" id="CHEBI:30839"/>
        <dbReference type="ChEBI" id="CHEBI:30864"/>
    </reaction>
</comment>
<dbReference type="PANTHER" id="PTHR48109:SF1">
    <property type="entry name" value="DIHYDROOROTATE DEHYDROGENASE (FUMARATE)"/>
    <property type="match status" value="1"/>
</dbReference>
<dbReference type="Proteomes" id="UP000018717">
    <property type="component" value="Unassembled WGS sequence"/>
</dbReference>
<evidence type="ECO:0000256" key="11">
    <source>
        <dbReference type="ARBA" id="ARBA00048996"/>
    </source>
</evidence>
<dbReference type="GO" id="GO:0004589">
    <property type="term" value="F:dihydroorotate dehydrogenase (NAD+) activity"/>
    <property type="evidence" value="ECO:0007669"/>
    <property type="project" value="UniProtKB-EC"/>
</dbReference>
<dbReference type="Gene3D" id="3.20.20.70">
    <property type="entry name" value="Aldolase class I"/>
    <property type="match status" value="1"/>
</dbReference>
<feature type="binding site" evidence="12">
    <location>
        <position position="121"/>
    </location>
    <ligand>
        <name>FMN</name>
        <dbReference type="ChEBI" id="CHEBI:58210"/>
    </ligand>
</feature>
<dbReference type="InterPro" id="IPR050074">
    <property type="entry name" value="DHO_dehydrogenase"/>
</dbReference>
<evidence type="ECO:0000256" key="4">
    <source>
        <dbReference type="ARBA" id="ARBA00011669"/>
    </source>
</evidence>
<evidence type="ECO:0000256" key="2">
    <source>
        <dbReference type="ARBA" id="ARBA00004715"/>
    </source>
</evidence>
<evidence type="ECO:0000256" key="8">
    <source>
        <dbReference type="ARBA" id="ARBA00022975"/>
    </source>
</evidence>
<dbReference type="InterPro" id="IPR001295">
    <property type="entry name" value="Dihydroorotate_DH_CS"/>
</dbReference>
<feature type="binding site" evidence="12">
    <location>
        <begin position="216"/>
        <end position="217"/>
    </location>
    <ligand>
        <name>substrate</name>
    </ligand>
</feature>
<dbReference type="InterPro" id="IPR033888">
    <property type="entry name" value="DHOD_1B"/>
</dbReference>
<keyword evidence="10" id="KW-0520">NAD</keyword>
<feature type="binding site" evidence="12">
    <location>
        <position position="65"/>
    </location>
    <ligand>
        <name>substrate</name>
    </ligand>
</feature>
<evidence type="ECO:0000256" key="6">
    <source>
        <dbReference type="ARBA" id="ARBA00022630"/>
    </source>
</evidence>
<feature type="binding site" evidence="12">
    <location>
        <begin position="267"/>
        <end position="268"/>
    </location>
    <ligand>
        <name>FMN</name>
        <dbReference type="ChEBI" id="CHEBI:58210"/>
    </ligand>
</feature>
<evidence type="ECO:0000256" key="5">
    <source>
        <dbReference type="ARBA" id="ARBA00022490"/>
    </source>
</evidence>
<dbReference type="GO" id="GO:0006207">
    <property type="term" value="P:'de novo' pyrimidine nucleobase biosynthetic process"/>
    <property type="evidence" value="ECO:0007669"/>
    <property type="project" value="InterPro"/>
</dbReference>
<keyword evidence="7 12" id="KW-0288">FMN</keyword>
<dbReference type="PROSITE" id="PS00911">
    <property type="entry name" value="DHODEHASE_1"/>
    <property type="match status" value="1"/>
</dbReference>
<dbReference type="UniPathway" id="UPA00070"/>
<comment type="catalytic activity">
    <reaction evidence="11">
        <text>(S)-dihydroorotate + NAD(+) = orotate + NADH + H(+)</text>
        <dbReference type="Rhea" id="RHEA:13513"/>
        <dbReference type="ChEBI" id="CHEBI:15378"/>
        <dbReference type="ChEBI" id="CHEBI:30839"/>
        <dbReference type="ChEBI" id="CHEBI:30864"/>
        <dbReference type="ChEBI" id="CHEBI:57540"/>
        <dbReference type="ChEBI" id="CHEBI:57945"/>
        <dbReference type="EC" id="1.3.1.14"/>
    </reaction>
</comment>
<dbReference type="InterPro" id="IPR013785">
    <property type="entry name" value="Aldolase_TIM"/>
</dbReference>
<comment type="similarity">
    <text evidence="3 12">Belongs to the dihydroorotate dehydrogenase family. Type 1 subfamily.</text>
</comment>
<dbReference type="PANTHER" id="PTHR48109">
    <property type="entry name" value="DIHYDROOROTATE DEHYDROGENASE (QUINONE), MITOCHONDRIAL-RELATED"/>
    <property type="match status" value="1"/>
</dbReference>
<feature type="binding site" evidence="12">
    <location>
        <begin position="289"/>
        <end position="290"/>
    </location>
    <ligand>
        <name>FMN</name>
        <dbReference type="ChEBI" id="CHEBI:58210"/>
    </ligand>
</feature>
<evidence type="ECO:0000313" key="14">
    <source>
        <dbReference type="EMBL" id="ETD97294.1"/>
    </source>
</evidence>
<dbReference type="GO" id="GO:0044205">
    <property type="term" value="P:'de novo' UMP biosynthetic process"/>
    <property type="evidence" value="ECO:0007669"/>
    <property type="project" value="UniProtKB-UniRule"/>
</dbReference>
<comment type="subcellular location">
    <subcellularLocation>
        <location evidence="1 12">Cytoplasm</location>
    </subcellularLocation>
</comment>
<dbReference type="InterPro" id="IPR005720">
    <property type="entry name" value="Dihydroorotate_DH_cat"/>
</dbReference>
<sequence>MKMDLFSEQEQLYYKEKIMTRNRLQVSLPGLDLKNPIIPASGCFGFGQEYAKYYDLDLLGSIMIKATTLEPRFGNPTPRVAETPAGMLNAIGLQNPGLEVVLAEKLPWLEREYPNLPIIANVAGFSKQEYAAVSSGISKATNVKAIELNISCPNVDHCNHGLLIGQDPDLAYDVVKAAVEASDVPVYVKLTPSVTDIVSVAKAAEDAGASGLTMINTLVGMRFDLKTRKPILANGTGGMSGPAVFPVALKLIRQVAQTTDLPIIGMGGVDSAEAALEMYLAGASAIGVGTANFTNPYACPDIIENLPKVMDKYGISSLEDLRKEVKESLR</sequence>
<keyword evidence="5 12" id="KW-0963">Cytoplasm</keyword>
<dbReference type="EMBL" id="AYRR01000001">
    <property type="protein sequence ID" value="ETD97294.1"/>
    <property type="molecule type" value="Genomic_DNA"/>
</dbReference>
<dbReference type="AlphaFoldDB" id="V8I8B8"/>
<dbReference type="PROSITE" id="PS00912">
    <property type="entry name" value="DHODEHASE_2"/>
    <property type="match status" value="1"/>
</dbReference>
<gene>
    <name evidence="12" type="primary">pyrD</name>
    <name evidence="14" type="ORF">U757_01365</name>
</gene>
<feature type="domain" description="Dihydroorotate dehydrogenase catalytic" evidence="13">
    <location>
        <begin position="24"/>
        <end position="310"/>
    </location>
</feature>
<feature type="binding site" evidence="12">
    <location>
        <begin position="65"/>
        <end position="66"/>
    </location>
    <ligand>
        <name>FMN</name>
        <dbReference type="ChEBI" id="CHEBI:58210"/>
    </ligand>
</feature>
<feature type="binding site" evidence="12">
    <location>
        <position position="149"/>
    </location>
    <ligand>
        <name>FMN</name>
        <dbReference type="ChEBI" id="CHEBI:58210"/>
    </ligand>
</feature>
<keyword evidence="9 12" id="KW-0560">Oxidoreductase</keyword>
<feature type="binding site" evidence="12">
    <location>
        <position position="41"/>
    </location>
    <ligand>
        <name>FMN</name>
        <dbReference type="ChEBI" id="CHEBI:58210"/>
    </ligand>
</feature>
<dbReference type="PIRSF" id="PIRSF000164">
    <property type="entry name" value="DHO_oxidase"/>
    <property type="match status" value="1"/>
</dbReference>
<evidence type="ECO:0000256" key="7">
    <source>
        <dbReference type="ARBA" id="ARBA00022643"/>
    </source>
</evidence>
<evidence type="ECO:0000259" key="13">
    <source>
        <dbReference type="Pfam" id="PF01180"/>
    </source>
</evidence>
<comment type="function">
    <text evidence="12">Catalyzes the conversion of dihydroorotate to orotate.</text>
</comment>
<dbReference type="HAMAP" id="MF_00224">
    <property type="entry name" value="DHO_dh_type1"/>
    <property type="match status" value="1"/>
</dbReference>
<evidence type="ECO:0000313" key="15">
    <source>
        <dbReference type="Proteomes" id="UP000018717"/>
    </source>
</evidence>
<evidence type="ECO:0000256" key="1">
    <source>
        <dbReference type="ARBA" id="ARBA00004496"/>
    </source>
</evidence>
<comment type="cofactor">
    <cofactor evidence="12">
        <name>FMN</name>
        <dbReference type="ChEBI" id="CHEBI:58210"/>
    </cofactor>
    <text evidence="12">Binds 1 FMN per subunit.</text>
</comment>
<feature type="binding site" evidence="12">
    <location>
        <begin position="89"/>
        <end position="93"/>
    </location>
    <ligand>
        <name>substrate</name>
    </ligand>
</feature>